<dbReference type="InterPro" id="IPR002347">
    <property type="entry name" value="SDR_fam"/>
</dbReference>
<dbReference type="OrthoDB" id="4131217at2759"/>
<dbReference type="STRING" id="1331196.A0A1B9J048"/>
<protein>
    <submittedName>
        <fullName evidence="4">Uncharacterized protein</fullName>
    </submittedName>
</protein>
<dbReference type="InterPro" id="IPR036291">
    <property type="entry name" value="NAD(P)-bd_dom_sf"/>
</dbReference>
<feature type="region of interest" description="Disordered" evidence="3">
    <location>
        <begin position="1"/>
        <end position="23"/>
    </location>
</feature>
<dbReference type="EMBL" id="KI669459">
    <property type="protein sequence ID" value="OCF61156.1"/>
    <property type="molecule type" value="Genomic_DNA"/>
</dbReference>
<dbReference type="PANTHER" id="PTHR43180:SF66">
    <property type="entry name" value="SHORT-CHAIN DEHYDROGENASE_REDUCTASE FAMILY PROTEIN"/>
    <property type="match status" value="1"/>
</dbReference>
<dbReference type="PANTHER" id="PTHR43180">
    <property type="entry name" value="3-OXOACYL-(ACYL-CARRIER-PROTEIN) REDUCTASE (AFU_ORTHOLOGUE AFUA_6G11210)"/>
    <property type="match status" value="1"/>
</dbReference>
<dbReference type="Pfam" id="PF00106">
    <property type="entry name" value="adh_short"/>
    <property type="match status" value="1"/>
</dbReference>
<keyword evidence="5" id="KW-1185">Reference proteome</keyword>
<evidence type="ECO:0000256" key="3">
    <source>
        <dbReference type="SAM" id="MobiDB-lite"/>
    </source>
</evidence>
<dbReference type="AlphaFoldDB" id="A0A1B9J048"/>
<proteinExistence type="inferred from homology"/>
<evidence type="ECO:0000256" key="1">
    <source>
        <dbReference type="ARBA" id="ARBA00006484"/>
    </source>
</evidence>
<reference evidence="4 5" key="1">
    <citation type="submission" date="2013-07" db="EMBL/GenBank/DDBJ databases">
        <title>The Genome Sequence of Kwoniella mangroviensis CBS10435.</title>
        <authorList>
            <consortium name="The Broad Institute Genome Sequencing Platform"/>
            <person name="Cuomo C."/>
            <person name="Litvintseva A."/>
            <person name="Chen Y."/>
            <person name="Heitman J."/>
            <person name="Sun S."/>
            <person name="Springer D."/>
            <person name="Dromer F."/>
            <person name="Young S.K."/>
            <person name="Zeng Q."/>
            <person name="Gargeya S."/>
            <person name="Fitzgerald M."/>
            <person name="Abouelleil A."/>
            <person name="Alvarado L."/>
            <person name="Berlin A.M."/>
            <person name="Chapman S.B."/>
            <person name="Dewar J."/>
            <person name="Goldberg J."/>
            <person name="Griggs A."/>
            <person name="Gujja S."/>
            <person name="Hansen M."/>
            <person name="Howarth C."/>
            <person name="Imamovic A."/>
            <person name="Larimer J."/>
            <person name="McCowan C."/>
            <person name="Murphy C."/>
            <person name="Pearson M."/>
            <person name="Priest M."/>
            <person name="Roberts A."/>
            <person name="Saif S."/>
            <person name="Shea T."/>
            <person name="Sykes S."/>
            <person name="Wortman J."/>
            <person name="Nusbaum C."/>
            <person name="Birren B."/>
        </authorList>
    </citation>
    <scope>NUCLEOTIDE SEQUENCE [LARGE SCALE GENOMIC DNA]</scope>
    <source>
        <strain evidence="4 5">CBS 10435</strain>
    </source>
</reference>
<gene>
    <name evidence="4" type="ORF">L486_00800</name>
</gene>
<comment type="similarity">
    <text evidence="1">Belongs to the short-chain dehydrogenases/reductases (SDR) family.</text>
</comment>
<organism evidence="4 5">
    <name type="scientific">Kwoniella mangroviensis CBS 10435</name>
    <dbReference type="NCBI Taxonomy" id="1331196"/>
    <lineage>
        <taxon>Eukaryota</taxon>
        <taxon>Fungi</taxon>
        <taxon>Dikarya</taxon>
        <taxon>Basidiomycota</taxon>
        <taxon>Agaricomycotina</taxon>
        <taxon>Tremellomycetes</taxon>
        <taxon>Tremellales</taxon>
        <taxon>Cryptococcaceae</taxon>
        <taxon>Kwoniella</taxon>
    </lineage>
</organism>
<accession>A0A1B9J048</accession>
<evidence type="ECO:0000256" key="2">
    <source>
        <dbReference type="ARBA" id="ARBA00023002"/>
    </source>
</evidence>
<dbReference type="GO" id="GO:0016491">
    <property type="term" value="F:oxidoreductase activity"/>
    <property type="evidence" value="ECO:0007669"/>
    <property type="project" value="UniProtKB-KW"/>
</dbReference>
<feature type="compositionally biased region" description="Polar residues" evidence="3">
    <location>
        <begin position="9"/>
        <end position="23"/>
    </location>
</feature>
<keyword evidence="2" id="KW-0560">Oxidoreductase</keyword>
<evidence type="ECO:0000313" key="5">
    <source>
        <dbReference type="Proteomes" id="UP000092583"/>
    </source>
</evidence>
<name>A0A1B9J048_9TREE</name>
<dbReference type="Gene3D" id="3.40.50.720">
    <property type="entry name" value="NAD(P)-binding Rossmann-like Domain"/>
    <property type="match status" value="1"/>
</dbReference>
<evidence type="ECO:0000313" key="4">
    <source>
        <dbReference type="EMBL" id="OCF61156.1"/>
    </source>
</evidence>
<dbReference type="Proteomes" id="UP000092583">
    <property type="component" value="Unassembled WGS sequence"/>
</dbReference>
<sequence length="142" mass="15711">MFGTDTKGQEQSSLPGFSRSSTIDPTIRSHILQGLRDREDDQYNGKGRMQDKVGVITGVGPLNGIGTATAKLFAKEGARHLYLLDIQDESLNKLKEWLEDNYPKTKTTTIVGDCTSSLVIEDLLNQVIDQEDKLDFFFANAG</sequence>
<dbReference type="SUPFAM" id="SSF51735">
    <property type="entry name" value="NAD(P)-binding Rossmann-fold domains"/>
    <property type="match status" value="1"/>
</dbReference>
<reference evidence="5" key="2">
    <citation type="submission" date="2013-12" db="EMBL/GenBank/DDBJ databases">
        <title>Evolution of pathogenesis and genome organization in the Tremellales.</title>
        <authorList>
            <person name="Cuomo C."/>
            <person name="Litvintseva A."/>
            <person name="Heitman J."/>
            <person name="Chen Y."/>
            <person name="Sun S."/>
            <person name="Springer D."/>
            <person name="Dromer F."/>
            <person name="Young S."/>
            <person name="Zeng Q."/>
            <person name="Chapman S."/>
            <person name="Gujja S."/>
            <person name="Saif S."/>
            <person name="Birren B."/>
        </authorList>
    </citation>
    <scope>NUCLEOTIDE SEQUENCE [LARGE SCALE GENOMIC DNA]</scope>
    <source>
        <strain evidence="5">CBS 10435</strain>
    </source>
</reference>